<dbReference type="Proteomes" id="UP000326912">
    <property type="component" value="Unassembled WGS sequence"/>
</dbReference>
<organism evidence="1 2">
    <name type="scientific">Dictyobacter vulcani</name>
    <dbReference type="NCBI Taxonomy" id="2607529"/>
    <lineage>
        <taxon>Bacteria</taxon>
        <taxon>Bacillati</taxon>
        <taxon>Chloroflexota</taxon>
        <taxon>Ktedonobacteria</taxon>
        <taxon>Ktedonobacterales</taxon>
        <taxon>Dictyobacteraceae</taxon>
        <taxon>Dictyobacter</taxon>
    </lineage>
</organism>
<dbReference type="RefSeq" id="WP_151757605.1">
    <property type="nucleotide sequence ID" value="NZ_BKZW01000002.1"/>
</dbReference>
<protein>
    <submittedName>
        <fullName evidence="1">Uncharacterized protein</fullName>
    </submittedName>
</protein>
<keyword evidence="2" id="KW-1185">Reference proteome</keyword>
<evidence type="ECO:0000313" key="1">
    <source>
        <dbReference type="EMBL" id="GER89758.1"/>
    </source>
</evidence>
<evidence type="ECO:0000313" key="2">
    <source>
        <dbReference type="Proteomes" id="UP000326912"/>
    </source>
</evidence>
<dbReference type="EMBL" id="BKZW01000002">
    <property type="protein sequence ID" value="GER89758.1"/>
    <property type="molecule type" value="Genomic_DNA"/>
</dbReference>
<comment type="caution">
    <text evidence="1">The sequence shown here is derived from an EMBL/GenBank/DDBJ whole genome shotgun (WGS) entry which is preliminary data.</text>
</comment>
<gene>
    <name evidence="1" type="ORF">KDW_39200</name>
</gene>
<name>A0A5J4KJ69_9CHLR</name>
<sequence>MITIYRDFHHIQSITPTSTTFVASRIQDYIPLRKWLRNALDNVDTEYEAYIQFPILGHWLKDLIAYDPQIITWKEIRLDTYFEQRFGFLPPKGLGETQQRDLIHTLQPPHEKIIADPIGWILSQKFHPIWESIELDTHHLVNLSEYLVKGPPIPSSFLPLIKTRIIQWAALDIRYQFFLDIDFKQAASKIFSRWALRMYPLPFISALDLNNVPLVDCSQHTHVCIEQLKLYHALLRDFWYSRLLENTKANIQQTIDAMSGLSDAELDMIDTLTKKNVGQLSEDLLEHIKVHFSHLPRTKNITEALKKVIPPPTPNQPLSHWSTRQWLDWVTDEYMPYFSWVIRTNQPRTTQMQLARHFEDWLIAHYPKLPQDSRAPFAPHQLDEIKKPFKSRSADVVFWFIIDGLTWWQGKKLQSFCQERDITSSLSLFN</sequence>
<reference evidence="1 2" key="1">
    <citation type="submission" date="2019-10" db="EMBL/GenBank/DDBJ databases">
        <title>Dictyobacter vulcani sp. nov., within the class Ktedonobacteria, isolated from soil of volcanic Mt. Zao.</title>
        <authorList>
            <person name="Zheng Y."/>
            <person name="Wang C.M."/>
            <person name="Sakai Y."/>
            <person name="Abe K."/>
            <person name="Yokota A."/>
            <person name="Yabe S."/>
        </authorList>
    </citation>
    <scope>NUCLEOTIDE SEQUENCE [LARGE SCALE GENOMIC DNA]</scope>
    <source>
        <strain evidence="1 2">W12</strain>
    </source>
</reference>
<dbReference type="AlphaFoldDB" id="A0A5J4KJ69"/>
<proteinExistence type="predicted"/>
<accession>A0A5J4KJ69</accession>